<dbReference type="EnsemblMetazoa" id="ISCW017458-RA">
    <property type="protein sequence ID" value="ISCW017458-PA"/>
    <property type="gene ID" value="ISCW017458"/>
</dbReference>
<dbReference type="VEuPathDB" id="VectorBase:ISCI017458"/>
<dbReference type="EMBL" id="DS672493">
    <property type="protein sequence ID" value="EEC03690.1"/>
    <property type="molecule type" value="Genomic_DNA"/>
</dbReference>
<name>B7PAR8_IXOSC</name>
<dbReference type="HOGENOM" id="CLU_2443267_0_0_1"/>
<organism>
    <name type="scientific">Ixodes scapularis</name>
    <name type="common">Black-legged tick</name>
    <name type="synonym">Deer tick</name>
    <dbReference type="NCBI Taxonomy" id="6945"/>
    <lineage>
        <taxon>Eukaryota</taxon>
        <taxon>Metazoa</taxon>
        <taxon>Ecdysozoa</taxon>
        <taxon>Arthropoda</taxon>
        <taxon>Chelicerata</taxon>
        <taxon>Arachnida</taxon>
        <taxon>Acari</taxon>
        <taxon>Parasitiformes</taxon>
        <taxon>Ixodida</taxon>
        <taxon>Ixodoidea</taxon>
        <taxon>Ixodidae</taxon>
        <taxon>Ixodinae</taxon>
        <taxon>Ixodes</taxon>
    </lineage>
</organism>
<dbReference type="InParanoid" id="B7PAR8"/>
<sequence>MAPKAKAVARLLEANVRSAAGNSFRRWKTVAIHRIRMGRAITARVVYNIEFSTLEKRKCYVIPPDLGCQRCKVPGATPRLSREVWKGEAL</sequence>
<protein>
    <submittedName>
        <fullName evidence="1 2">Uncharacterized protein</fullName>
    </submittedName>
</protein>
<dbReference type="AlphaFoldDB" id="B7PAR8"/>
<evidence type="ECO:0000313" key="2">
    <source>
        <dbReference type="EnsemblMetazoa" id="ISCW017458-PA"/>
    </source>
</evidence>
<proteinExistence type="predicted"/>
<dbReference type="EMBL" id="ABJB010805223">
    <property type="status" value="NOT_ANNOTATED_CDS"/>
    <property type="molecule type" value="Genomic_DNA"/>
</dbReference>
<evidence type="ECO:0000313" key="1">
    <source>
        <dbReference type="EMBL" id="EEC03690.1"/>
    </source>
</evidence>
<dbReference type="PaxDb" id="6945-B7PAR8"/>
<dbReference type="Proteomes" id="UP000001555">
    <property type="component" value="Unassembled WGS sequence"/>
</dbReference>
<evidence type="ECO:0000313" key="3">
    <source>
        <dbReference type="Proteomes" id="UP000001555"/>
    </source>
</evidence>
<reference evidence="2" key="2">
    <citation type="submission" date="2020-05" db="UniProtKB">
        <authorList>
            <consortium name="EnsemblMetazoa"/>
        </authorList>
    </citation>
    <scope>IDENTIFICATION</scope>
    <source>
        <strain evidence="2">wikel</strain>
    </source>
</reference>
<gene>
    <name evidence="1" type="ORF">IscW_ISCW017458</name>
</gene>
<dbReference type="VEuPathDB" id="VectorBase:ISCW017458"/>
<accession>B7PAR8</accession>
<reference evidence="1 3" key="1">
    <citation type="submission" date="2008-03" db="EMBL/GenBank/DDBJ databases">
        <title>Annotation of Ixodes scapularis.</title>
        <authorList>
            <consortium name="Ixodes scapularis Genome Project Consortium"/>
            <person name="Caler E."/>
            <person name="Hannick L.I."/>
            <person name="Bidwell S."/>
            <person name="Joardar V."/>
            <person name="Thiagarajan M."/>
            <person name="Amedeo P."/>
            <person name="Galinsky K.J."/>
            <person name="Schobel S."/>
            <person name="Inman J."/>
            <person name="Hostetler J."/>
            <person name="Miller J."/>
            <person name="Hammond M."/>
            <person name="Megy K."/>
            <person name="Lawson D."/>
            <person name="Kodira C."/>
            <person name="Sutton G."/>
            <person name="Meyer J."/>
            <person name="Hill C.A."/>
            <person name="Birren B."/>
            <person name="Nene V."/>
            <person name="Collins F."/>
            <person name="Alarcon-Chaidez F."/>
            <person name="Wikel S."/>
            <person name="Strausberg R."/>
        </authorList>
    </citation>
    <scope>NUCLEOTIDE SEQUENCE [LARGE SCALE GENOMIC DNA]</scope>
    <source>
        <strain evidence="3">Wikel</strain>
        <strain evidence="1">Wikel colony</strain>
    </source>
</reference>
<keyword evidence="3" id="KW-1185">Reference proteome</keyword>